<reference evidence="1" key="1">
    <citation type="submission" date="2012-11" db="EMBL/GenBank/DDBJ databases">
        <title>Dependencies among metagenomic species, viruses, plasmids and units of genetic variation.</title>
        <authorList>
            <person name="Nielsen H.B."/>
            <person name="Almeida M."/>
            <person name="Juncker A.S."/>
            <person name="Rasmussen S."/>
            <person name="Li J."/>
            <person name="Sunagawa S."/>
            <person name="Plichta D."/>
            <person name="Gautier L."/>
            <person name="Le Chatelier E."/>
            <person name="Peletier E."/>
            <person name="Bonde I."/>
            <person name="Nielsen T."/>
            <person name="Manichanh C."/>
            <person name="Arumugam M."/>
            <person name="Batto J."/>
            <person name="Santos M.B.Q.D."/>
            <person name="Blom N."/>
            <person name="Borruel N."/>
            <person name="Burgdorf K.S."/>
            <person name="Boumezbeur F."/>
            <person name="Casellas F."/>
            <person name="Dore J."/>
            <person name="Guarner F."/>
            <person name="Hansen T."/>
            <person name="Hildebrand F."/>
            <person name="Kaas R.S."/>
            <person name="Kennedy S."/>
            <person name="Kristiansen K."/>
            <person name="Kultima J.R."/>
            <person name="Leonard P."/>
            <person name="Levenez F."/>
            <person name="Lund O."/>
            <person name="Moumen B."/>
            <person name="Le Paslier D."/>
            <person name="Pons N."/>
            <person name="Pedersen O."/>
            <person name="Prifti E."/>
            <person name="Qin J."/>
            <person name="Raes J."/>
            <person name="Tap J."/>
            <person name="Tims S."/>
            <person name="Ussery D.W."/>
            <person name="Yamada T."/>
            <person name="MetaHit consortium"/>
            <person name="Renault P."/>
            <person name="Sicheritz-Ponten T."/>
            <person name="Bork P."/>
            <person name="Wang J."/>
            <person name="Brunak S."/>
            <person name="Ehrlich S.D."/>
        </authorList>
    </citation>
    <scope>NUCLEOTIDE SEQUENCE [LARGE SCALE GENOMIC DNA]</scope>
</reference>
<evidence type="ECO:0000313" key="1">
    <source>
        <dbReference type="EMBL" id="CDD56005.1"/>
    </source>
</evidence>
<sequence length="81" mass="9335">MVEHFADGEPSGIIREETYRYYVDSKIPIPSFDDSVDDIDKYLAYCASVGLTTMHTNAINEPYNIELFQAVEKKHTLQRFS</sequence>
<proteinExistence type="predicted"/>
<organism evidence="1 2">
    <name type="scientific">Bacteroides pectinophilus CAG:437</name>
    <dbReference type="NCBI Taxonomy" id="1263051"/>
    <lineage>
        <taxon>Bacteria</taxon>
        <taxon>Bacillati</taxon>
        <taxon>Bacillota</taxon>
        <taxon>Clostridia</taxon>
        <taxon>Eubacteriales</taxon>
    </lineage>
</organism>
<keyword evidence="1" id="KW-0378">Hydrolase</keyword>
<accession>R7ACH2</accession>
<dbReference type="AlphaFoldDB" id="R7ACH2"/>
<name>R7ACH2_9FIRM</name>
<dbReference type="GO" id="GO:0016787">
    <property type="term" value="F:hydrolase activity"/>
    <property type="evidence" value="ECO:0007669"/>
    <property type="project" value="UniProtKB-KW"/>
</dbReference>
<comment type="caution">
    <text evidence="1">The sequence shown here is derived from an EMBL/GenBank/DDBJ whole genome shotgun (WGS) entry which is preliminary data.</text>
</comment>
<evidence type="ECO:0000313" key="2">
    <source>
        <dbReference type="Proteomes" id="UP000018141"/>
    </source>
</evidence>
<gene>
    <name evidence="1" type="ORF">BN656_00681</name>
</gene>
<dbReference type="EMBL" id="CBHH010000024">
    <property type="protein sequence ID" value="CDD56005.1"/>
    <property type="molecule type" value="Genomic_DNA"/>
</dbReference>
<protein>
    <submittedName>
        <fullName evidence="1">Amidohydrolase 3</fullName>
    </submittedName>
</protein>
<dbReference type="Proteomes" id="UP000018141">
    <property type="component" value="Unassembled WGS sequence"/>
</dbReference>